<reference evidence="2" key="1">
    <citation type="journal article" date="2016" name="Nat. Biotechnol.">
        <title>Sequencing wild and cultivated cassava and related species reveals extensive interspecific hybridization and genetic diversity.</title>
        <authorList>
            <person name="Bredeson J.V."/>
            <person name="Lyons J.B."/>
            <person name="Prochnik S.E."/>
            <person name="Wu G.A."/>
            <person name="Ha C.M."/>
            <person name="Edsinger-Gonzales E."/>
            <person name="Grimwood J."/>
            <person name="Schmutz J."/>
            <person name="Rabbi I.Y."/>
            <person name="Egesi C."/>
            <person name="Nauluvula P."/>
            <person name="Lebot V."/>
            <person name="Ndunguru J."/>
            <person name="Mkamilo G."/>
            <person name="Bart R.S."/>
            <person name="Setter T.L."/>
            <person name="Gleadow R.M."/>
            <person name="Kulakow P."/>
            <person name="Ferguson M.E."/>
            <person name="Rounsley S."/>
            <person name="Rokhsar D.S."/>
        </authorList>
    </citation>
    <scope>NUCLEOTIDE SEQUENCE [LARGE SCALE GENOMIC DNA]</scope>
    <source>
        <strain evidence="2">cv. AM560-2</strain>
    </source>
</reference>
<keyword evidence="2" id="KW-1185">Reference proteome</keyword>
<comment type="caution">
    <text evidence="1">The sequence shown here is derived from an EMBL/GenBank/DDBJ whole genome shotgun (WGS) entry which is preliminary data.</text>
</comment>
<evidence type="ECO:0000313" key="2">
    <source>
        <dbReference type="Proteomes" id="UP000091857"/>
    </source>
</evidence>
<evidence type="ECO:0000313" key="1">
    <source>
        <dbReference type="EMBL" id="KAG8655256.1"/>
    </source>
</evidence>
<sequence>MLLLHCFALLVFIVEQFSVYVLQQWWCSSSGFSLVYMTLATIERVPYFFRCATNDDDWRLKTSGGTVSSFYQKILNSLWDGGRRENVDKIRW</sequence>
<organism evidence="1 2">
    <name type="scientific">Manihot esculenta</name>
    <name type="common">Cassava</name>
    <name type="synonym">Jatropha manihot</name>
    <dbReference type="NCBI Taxonomy" id="3983"/>
    <lineage>
        <taxon>Eukaryota</taxon>
        <taxon>Viridiplantae</taxon>
        <taxon>Streptophyta</taxon>
        <taxon>Embryophyta</taxon>
        <taxon>Tracheophyta</taxon>
        <taxon>Spermatophyta</taxon>
        <taxon>Magnoliopsida</taxon>
        <taxon>eudicotyledons</taxon>
        <taxon>Gunneridae</taxon>
        <taxon>Pentapetalae</taxon>
        <taxon>rosids</taxon>
        <taxon>fabids</taxon>
        <taxon>Malpighiales</taxon>
        <taxon>Euphorbiaceae</taxon>
        <taxon>Crotonoideae</taxon>
        <taxon>Manihoteae</taxon>
        <taxon>Manihot</taxon>
    </lineage>
</organism>
<proteinExistence type="predicted"/>
<dbReference type="EMBL" id="CM004390">
    <property type="protein sequence ID" value="KAG8655256.1"/>
    <property type="molecule type" value="Genomic_DNA"/>
</dbReference>
<gene>
    <name evidence="1" type="ORF">MANES_04G021101v8</name>
</gene>
<dbReference type="Proteomes" id="UP000091857">
    <property type="component" value="Chromosome 4"/>
</dbReference>
<protein>
    <submittedName>
        <fullName evidence="1">Uncharacterized protein</fullName>
    </submittedName>
</protein>
<accession>A0ACB7HWR4</accession>
<name>A0ACB7HWR4_MANES</name>